<protein>
    <submittedName>
        <fullName evidence="1">Uncharacterized protein</fullName>
    </submittedName>
</protein>
<dbReference type="AlphaFoldDB" id="A0A2P2MXJ9"/>
<evidence type="ECO:0000313" key="1">
    <source>
        <dbReference type="EMBL" id="MBX34954.1"/>
    </source>
</evidence>
<reference evidence="1" key="1">
    <citation type="submission" date="2018-02" db="EMBL/GenBank/DDBJ databases">
        <title>Rhizophora mucronata_Transcriptome.</title>
        <authorList>
            <person name="Meera S.P."/>
            <person name="Sreeshan A."/>
            <person name="Augustine A."/>
        </authorList>
    </citation>
    <scope>NUCLEOTIDE SEQUENCE</scope>
    <source>
        <tissue evidence="1">Leaf</tissue>
    </source>
</reference>
<proteinExistence type="predicted"/>
<organism evidence="1">
    <name type="scientific">Rhizophora mucronata</name>
    <name type="common">Asiatic mangrove</name>
    <dbReference type="NCBI Taxonomy" id="61149"/>
    <lineage>
        <taxon>Eukaryota</taxon>
        <taxon>Viridiplantae</taxon>
        <taxon>Streptophyta</taxon>
        <taxon>Embryophyta</taxon>
        <taxon>Tracheophyta</taxon>
        <taxon>Spermatophyta</taxon>
        <taxon>Magnoliopsida</taxon>
        <taxon>eudicotyledons</taxon>
        <taxon>Gunneridae</taxon>
        <taxon>Pentapetalae</taxon>
        <taxon>rosids</taxon>
        <taxon>fabids</taxon>
        <taxon>Malpighiales</taxon>
        <taxon>Rhizophoraceae</taxon>
        <taxon>Rhizophora</taxon>
    </lineage>
</organism>
<dbReference type="EMBL" id="GGEC01054470">
    <property type="protein sequence ID" value="MBX34954.1"/>
    <property type="molecule type" value="Transcribed_RNA"/>
</dbReference>
<name>A0A2P2MXJ9_RHIMU</name>
<sequence>MPQISKACNNCIPRDLVSLRHSTKNLPRGFNISTFSVHINQGITYIHMRIQSNL</sequence>
<accession>A0A2P2MXJ9</accession>